<dbReference type="VEuPathDB" id="FungiDB:ASPSYDRAFT_331168"/>
<feature type="region of interest" description="Disordered" evidence="1">
    <location>
        <begin position="72"/>
        <end position="95"/>
    </location>
</feature>
<dbReference type="RefSeq" id="XP_040708339.1">
    <property type="nucleotide sequence ID" value="XM_040845052.1"/>
</dbReference>
<evidence type="ECO:0000313" key="2">
    <source>
        <dbReference type="EMBL" id="OJJ64533.1"/>
    </source>
</evidence>
<reference evidence="3" key="1">
    <citation type="journal article" date="2017" name="Genome Biol.">
        <title>Comparative genomics reveals high biological diversity and specific adaptations in the industrially and medically important fungal genus Aspergillus.</title>
        <authorList>
            <person name="de Vries R.P."/>
            <person name="Riley R."/>
            <person name="Wiebenga A."/>
            <person name="Aguilar-Osorio G."/>
            <person name="Amillis S."/>
            <person name="Uchima C.A."/>
            <person name="Anderluh G."/>
            <person name="Asadollahi M."/>
            <person name="Askin M."/>
            <person name="Barry K."/>
            <person name="Battaglia E."/>
            <person name="Bayram O."/>
            <person name="Benocci T."/>
            <person name="Braus-Stromeyer S.A."/>
            <person name="Caldana C."/>
            <person name="Canovas D."/>
            <person name="Cerqueira G.C."/>
            <person name="Chen F."/>
            <person name="Chen W."/>
            <person name="Choi C."/>
            <person name="Clum A."/>
            <person name="Dos Santos R.A."/>
            <person name="Damasio A.R."/>
            <person name="Diallinas G."/>
            <person name="Emri T."/>
            <person name="Fekete E."/>
            <person name="Flipphi M."/>
            <person name="Freyberg S."/>
            <person name="Gallo A."/>
            <person name="Gournas C."/>
            <person name="Habgood R."/>
            <person name="Hainaut M."/>
            <person name="Harispe M.L."/>
            <person name="Henrissat B."/>
            <person name="Hilden K.S."/>
            <person name="Hope R."/>
            <person name="Hossain A."/>
            <person name="Karabika E."/>
            <person name="Karaffa L."/>
            <person name="Karanyi Z."/>
            <person name="Krasevec N."/>
            <person name="Kuo A."/>
            <person name="Kusch H."/>
            <person name="LaButti K."/>
            <person name="Lagendijk E.L."/>
            <person name="Lapidus A."/>
            <person name="Levasseur A."/>
            <person name="Lindquist E."/>
            <person name="Lipzen A."/>
            <person name="Logrieco A.F."/>
            <person name="MacCabe A."/>
            <person name="Maekelae M.R."/>
            <person name="Malavazi I."/>
            <person name="Melin P."/>
            <person name="Meyer V."/>
            <person name="Mielnichuk N."/>
            <person name="Miskei M."/>
            <person name="Molnar A.P."/>
            <person name="Mule G."/>
            <person name="Ngan C.Y."/>
            <person name="Orejas M."/>
            <person name="Orosz E."/>
            <person name="Ouedraogo J.P."/>
            <person name="Overkamp K.M."/>
            <person name="Park H.-S."/>
            <person name="Perrone G."/>
            <person name="Piumi F."/>
            <person name="Punt P.J."/>
            <person name="Ram A.F."/>
            <person name="Ramon A."/>
            <person name="Rauscher S."/>
            <person name="Record E."/>
            <person name="Riano-Pachon D.M."/>
            <person name="Robert V."/>
            <person name="Roehrig J."/>
            <person name="Ruller R."/>
            <person name="Salamov A."/>
            <person name="Salih N.S."/>
            <person name="Samson R.A."/>
            <person name="Sandor E."/>
            <person name="Sanguinetti M."/>
            <person name="Schuetze T."/>
            <person name="Sepcic K."/>
            <person name="Shelest E."/>
            <person name="Sherlock G."/>
            <person name="Sophianopoulou V."/>
            <person name="Squina F.M."/>
            <person name="Sun H."/>
            <person name="Susca A."/>
            <person name="Todd R.B."/>
            <person name="Tsang A."/>
            <person name="Unkles S.E."/>
            <person name="van de Wiele N."/>
            <person name="van Rossen-Uffink D."/>
            <person name="Oliveira J.V."/>
            <person name="Vesth T.C."/>
            <person name="Visser J."/>
            <person name="Yu J.-H."/>
            <person name="Zhou M."/>
            <person name="Andersen M.R."/>
            <person name="Archer D.B."/>
            <person name="Baker S.E."/>
            <person name="Benoit I."/>
            <person name="Brakhage A.A."/>
            <person name="Braus G.H."/>
            <person name="Fischer R."/>
            <person name="Frisvad J.C."/>
            <person name="Goldman G.H."/>
            <person name="Houbraken J."/>
            <person name="Oakley B."/>
            <person name="Pocsi I."/>
            <person name="Scazzocchio C."/>
            <person name="Seiboth B."/>
            <person name="vanKuyk P.A."/>
            <person name="Wortman J."/>
            <person name="Dyer P.S."/>
            <person name="Grigoriev I.V."/>
        </authorList>
    </citation>
    <scope>NUCLEOTIDE SEQUENCE [LARGE SCALE GENOMIC DNA]</scope>
    <source>
        <strain evidence="3">CBS 593.65</strain>
    </source>
</reference>
<dbReference type="Proteomes" id="UP000184356">
    <property type="component" value="Unassembled WGS sequence"/>
</dbReference>
<keyword evidence="3" id="KW-1185">Reference proteome</keyword>
<dbReference type="AlphaFoldDB" id="A0A1L9TZ27"/>
<protein>
    <submittedName>
        <fullName evidence="2">Uncharacterized protein</fullName>
    </submittedName>
</protein>
<sequence length="95" mass="11020">MAWVYFIFGISGSGVCFTVRHLFCLVECCTFPRVLRYFIGVKKRKAGKESTVRTLSEDSICPKTRARRKRIAEPMRPTFATGRSTNDPYHKRREV</sequence>
<gene>
    <name evidence="2" type="ORF">ASPSYDRAFT_331168</name>
</gene>
<name>A0A1L9TZ27_9EURO</name>
<evidence type="ECO:0000313" key="3">
    <source>
        <dbReference type="Proteomes" id="UP000184356"/>
    </source>
</evidence>
<dbReference type="EMBL" id="KV878582">
    <property type="protein sequence ID" value="OJJ64533.1"/>
    <property type="molecule type" value="Genomic_DNA"/>
</dbReference>
<accession>A0A1L9TZ27</accession>
<proteinExistence type="predicted"/>
<evidence type="ECO:0000256" key="1">
    <source>
        <dbReference type="SAM" id="MobiDB-lite"/>
    </source>
</evidence>
<dbReference type="GeneID" id="63761125"/>
<organism evidence="2 3">
    <name type="scientific">Aspergillus sydowii CBS 593.65</name>
    <dbReference type="NCBI Taxonomy" id="1036612"/>
    <lineage>
        <taxon>Eukaryota</taxon>
        <taxon>Fungi</taxon>
        <taxon>Dikarya</taxon>
        <taxon>Ascomycota</taxon>
        <taxon>Pezizomycotina</taxon>
        <taxon>Eurotiomycetes</taxon>
        <taxon>Eurotiomycetidae</taxon>
        <taxon>Eurotiales</taxon>
        <taxon>Aspergillaceae</taxon>
        <taxon>Aspergillus</taxon>
        <taxon>Aspergillus subgen. Nidulantes</taxon>
    </lineage>
</organism>